<dbReference type="InterPro" id="IPR003795">
    <property type="entry name" value="DUF192"/>
</dbReference>
<comment type="caution">
    <text evidence="2">The sequence shown here is derived from an EMBL/GenBank/DDBJ whole genome shotgun (WGS) entry which is preliminary data.</text>
</comment>
<feature type="compositionally biased region" description="Basic and acidic residues" evidence="1">
    <location>
        <begin position="153"/>
        <end position="165"/>
    </location>
</feature>
<dbReference type="EMBL" id="SORZ01000002">
    <property type="protein sequence ID" value="TPW34529.1"/>
    <property type="molecule type" value="Genomic_DNA"/>
</dbReference>
<proteinExistence type="predicted"/>
<keyword evidence="3" id="KW-1185">Reference proteome</keyword>
<organism evidence="2 3">
    <name type="scientific">Oecophyllibacter saccharovorans</name>
    <dbReference type="NCBI Taxonomy" id="2558360"/>
    <lineage>
        <taxon>Bacteria</taxon>
        <taxon>Pseudomonadati</taxon>
        <taxon>Pseudomonadota</taxon>
        <taxon>Alphaproteobacteria</taxon>
        <taxon>Acetobacterales</taxon>
        <taxon>Acetobacteraceae</taxon>
        <taxon>Oecophyllibacter</taxon>
    </lineage>
</organism>
<feature type="region of interest" description="Disordered" evidence="1">
    <location>
        <begin position="1"/>
        <end position="27"/>
    </location>
</feature>
<dbReference type="InterPro" id="IPR038695">
    <property type="entry name" value="Saro_0823-like_sf"/>
</dbReference>
<evidence type="ECO:0000313" key="3">
    <source>
        <dbReference type="Proteomes" id="UP000315037"/>
    </source>
</evidence>
<dbReference type="Proteomes" id="UP000315037">
    <property type="component" value="Unassembled WGS sequence"/>
</dbReference>
<accession>A0A506UMI3</accession>
<gene>
    <name evidence="2" type="ORF">E3202_05700</name>
</gene>
<dbReference type="AlphaFoldDB" id="A0A506UMI3"/>
<feature type="compositionally biased region" description="Polar residues" evidence="1">
    <location>
        <begin position="10"/>
        <end position="27"/>
    </location>
</feature>
<feature type="region of interest" description="Disordered" evidence="1">
    <location>
        <begin position="146"/>
        <end position="165"/>
    </location>
</feature>
<name>A0A506UMI3_9PROT</name>
<sequence>MAVAGVVRSAQAQETPITQAQPPLPTASLSITGRAGTVHHFTVELARTEREQEVGEMFRTHLAPDAGMLFLWPTPRESDMWMRNTLIPLDIVFISQDHRIHAISEDAIPRSEAILSSEGPVGSVLELPGGTTARLGIVVGDRVSSSAYGTAAHDGRDGPADGPGK</sequence>
<dbReference type="PANTHER" id="PTHR37953">
    <property type="entry name" value="UPF0127 PROTEIN MJ1496"/>
    <property type="match status" value="1"/>
</dbReference>
<dbReference type="PANTHER" id="PTHR37953:SF1">
    <property type="entry name" value="UPF0127 PROTEIN MJ1496"/>
    <property type="match status" value="1"/>
</dbReference>
<reference evidence="2 3" key="1">
    <citation type="submission" date="2019-03" db="EMBL/GenBank/DDBJ databases">
        <title>The complete genome sequence of Neokomagataea sp. Jb2 NBRC113641.</title>
        <authorList>
            <person name="Chua K.-O."/>
            <person name="Chan K.-G."/>
            <person name="See-Too W.-S."/>
        </authorList>
    </citation>
    <scope>NUCLEOTIDE SEQUENCE [LARGE SCALE GENOMIC DNA]</scope>
    <source>
        <strain evidence="2 3">Jb2</strain>
    </source>
</reference>
<dbReference type="Pfam" id="PF02643">
    <property type="entry name" value="DUF192"/>
    <property type="match status" value="1"/>
</dbReference>
<evidence type="ECO:0000256" key="1">
    <source>
        <dbReference type="SAM" id="MobiDB-lite"/>
    </source>
</evidence>
<evidence type="ECO:0000313" key="2">
    <source>
        <dbReference type="EMBL" id="TPW34529.1"/>
    </source>
</evidence>
<dbReference type="Gene3D" id="2.60.120.1140">
    <property type="entry name" value="Protein of unknown function DUF192"/>
    <property type="match status" value="1"/>
</dbReference>
<protein>
    <submittedName>
        <fullName evidence="2">DUF192 domain-containing protein</fullName>
    </submittedName>
</protein>